<evidence type="ECO:0000313" key="9">
    <source>
        <dbReference type="EMBL" id="KAK6484178.1"/>
    </source>
</evidence>
<proteinExistence type="inferred from homology"/>
<comment type="subcellular location">
    <subcellularLocation>
        <location evidence="2">Membrane</location>
    </subcellularLocation>
</comment>
<organism evidence="9 10">
    <name type="scientific">Huso huso</name>
    <name type="common">Beluga</name>
    <name type="synonym">Acipenser huso</name>
    <dbReference type="NCBI Taxonomy" id="61971"/>
    <lineage>
        <taxon>Eukaryota</taxon>
        <taxon>Metazoa</taxon>
        <taxon>Chordata</taxon>
        <taxon>Craniata</taxon>
        <taxon>Vertebrata</taxon>
        <taxon>Euteleostomi</taxon>
        <taxon>Actinopterygii</taxon>
        <taxon>Chondrostei</taxon>
        <taxon>Acipenseriformes</taxon>
        <taxon>Acipenseridae</taxon>
        <taxon>Huso</taxon>
    </lineage>
</organism>
<feature type="transmembrane region" description="Helical" evidence="8">
    <location>
        <begin position="433"/>
        <end position="453"/>
    </location>
</feature>
<evidence type="ECO:0000256" key="4">
    <source>
        <dbReference type="ARBA" id="ARBA00020550"/>
    </source>
</evidence>
<keyword evidence="10" id="KW-1185">Reference proteome</keyword>
<comment type="similarity">
    <text evidence="3">Belongs to the ODR-4 family.</text>
</comment>
<dbReference type="InterPro" id="IPR029454">
    <property type="entry name" value="ODR-4-like"/>
</dbReference>
<evidence type="ECO:0000256" key="7">
    <source>
        <dbReference type="ARBA" id="ARBA00023136"/>
    </source>
</evidence>
<evidence type="ECO:0000256" key="3">
    <source>
        <dbReference type="ARBA" id="ARBA00010131"/>
    </source>
</evidence>
<reference evidence="9 10" key="1">
    <citation type="submission" date="2021-05" db="EMBL/GenBank/DDBJ databases">
        <authorList>
            <person name="Zahm M."/>
            <person name="Klopp C."/>
            <person name="Cabau C."/>
            <person name="Kuhl H."/>
            <person name="Suciu R."/>
            <person name="Ciorpac M."/>
            <person name="Holostenco D."/>
            <person name="Gessner J."/>
            <person name="Wuertz S."/>
            <person name="Hohne C."/>
            <person name="Stock M."/>
            <person name="Gislard M."/>
            <person name="Lluch J."/>
            <person name="Milhes M."/>
            <person name="Lampietro C."/>
            <person name="Lopez Roques C."/>
            <person name="Donnadieu C."/>
            <person name="Du K."/>
            <person name="Schartl M."/>
            <person name="Guiguen Y."/>
        </authorList>
    </citation>
    <scope>NUCLEOTIDE SEQUENCE [LARGE SCALE GENOMIC DNA]</scope>
    <source>
        <strain evidence="9">Hh-F2</strain>
        <tissue evidence="9">Blood</tissue>
    </source>
</reference>
<evidence type="ECO:0000256" key="6">
    <source>
        <dbReference type="ARBA" id="ARBA00022989"/>
    </source>
</evidence>
<dbReference type="PANTHER" id="PTHR33966">
    <property type="entry name" value="PROTEIN ODR-4 HOMOLOG"/>
    <property type="match status" value="1"/>
</dbReference>
<dbReference type="Pfam" id="PF14778">
    <property type="entry name" value="ODR4-like"/>
    <property type="match status" value="1"/>
</dbReference>
<dbReference type="EMBL" id="JAHFZB010000011">
    <property type="protein sequence ID" value="KAK6484178.1"/>
    <property type="molecule type" value="Genomic_DNA"/>
</dbReference>
<keyword evidence="7 8" id="KW-0472">Membrane</keyword>
<evidence type="ECO:0000256" key="1">
    <source>
        <dbReference type="ARBA" id="ARBA00003891"/>
    </source>
</evidence>
<evidence type="ECO:0000256" key="2">
    <source>
        <dbReference type="ARBA" id="ARBA00004370"/>
    </source>
</evidence>
<evidence type="ECO:0000256" key="5">
    <source>
        <dbReference type="ARBA" id="ARBA00022692"/>
    </source>
</evidence>
<keyword evidence="5 8" id="KW-0812">Transmembrane</keyword>
<gene>
    <name evidence="9" type="ORF">HHUSO_G13899</name>
</gene>
<dbReference type="Proteomes" id="UP001369086">
    <property type="component" value="Unassembled WGS sequence"/>
</dbReference>
<keyword evidence="6 8" id="KW-1133">Transmembrane helix</keyword>
<accession>A0ABR0ZHA1</accession>
<evidence type="ECO:0000313" key="10">
    <source>
        <dbReference type="Proteomes" id="UP001369086"/>
    </source>
</evidence>
<evidence type="ECO:0000256" key="8">
    <source>
        <dbReference type="SAM" id="Phobius"/>
    </source>
</evidence>
<comment type="function">
    <text evidence="1">May play a role in the trafficking of a subset of G-protein coupled receptors.</text>
</comment>
<sequence>MGRTYFVEDSVEQYLQDILDTSGKACVTGLLIGQCSPQRDFVLLAVRTPPKETQSDEVDEEWVVEHATQVSRMLPGGLAVLGVFLGAAPELSVQAQNILRRLVFAVEKSITKARLWKLANDEVHDRVALNISSETKKVLCRTFDVKDPKSSAKPADWKYQTGLSASWPVLECNVEVDLQIPVPADSANRELDKCIEARGSFSNGLKEWVRLIQQCSCILNGKVMGLDKDLLDGTKKKAPPQQFVQQPFVVQFLRPSKFKTDDRSKALVQKSSGTVVLKGVVHCKAYIHTNKPKVKDAVQALKRDVLNTVAIRSQMLFEDFLLNPEGYTEKGARTEEYPLPKRVFVPLAGTGVTICDYMFKDEAPKDIQFRIKELLDLDVKADQLDMLLEMDSAIKLAPKTSHPQSNIVVAEPETSRLLGIVFPDDYNSMQLKVGVAIAAGVVLFAVVFSLLFFSD</sequence>
<comment type="caution">
    <text evidence="9">The sequence shown here is derived from an EMBL/GenBank/DDBJ whole genome shotgun (WGS) entry which is preliminary data.</text>
</comment>
<protein>
    <recommendedName>
        <fullName evidence="4">Protein odr-4 homolog</fullName>
    </recommendedName>
</protein>
<dbReference type="PANTHER" id="PTHR33966:SF1">
    <property type="entry name" value="PROTEIN ODR-4 HOMOLOG"/>
    <property type="match status" value="1"/>
</dbReference>
<name>A0ABR0ZHA1_HUSHU</name>